<evidence type="ECO:0000313" key="2">
    <source>
        <dbReference type="Proteomes" id="UP001296706"/>
    </source>
</evidence>
<reference evidence="1 2" key="1">
    <citation type="submission" date="2020-04" db="EMBL/GenBank/DDBJ databases">
        <authorList>
            <person name="Klaysubun C."/>
            <person name="Duangmal K."/>
            <person name="Lipun K."/>
        </authorList>
    </citation>
    <scope>NUCLEOTIDE SEQUENCE [LARGE SCALE GENOMIC DNA]</scope>
    <source>
        <strain evidence="1 2">JCM 11839</strain>
    </source>
</reference>
<evidence type="ECO:0000313" key="1">
    <source>
        <dbReference type="EMBL" id="NMH82247.1"/>
    </source>
</evidence>
<gene>
    <name evidence="1" type="ORF">HF577_34810</name>
</gene>
<keyword evidence="2" id="KW-1185">Reference proteome</keyword>
<organism evidence="1 2">
    <name type="scientific">Pseudonocardia xinjiangensis</name>
    <dbReference type="NCBI Taxonomy" id="75289"/>
    <lineage>
        <taxon>Bacteria</taxon>
        <taxon>Bacillati</taxon>
        <taxon>Actinomycetota</taxon>
        <taxon>Actinomycetes</taxon>
        <taxon>Pseudonocardiales</taxon>
        <taxon>Pseudonocardiaceae</taxon>
        <taxon>Pseudonocardia</taxon>
    </lineage>
</organism>
<comment type="caution">
    <text evidence="1">The sequence shown here is derived from an EMBL/GenBank/DDBJ whole genome shotgun (WGS) entry which is preliminary data.</text>
</comment>
<dbReference type="SUPFAM" id="SSF48452">
    <property type="entry name" value="TPR-like"/>
    <property type="match status" value="1"/>
</dbReference>
<dbReference type="InterPro" id="IPR011990">
    <property type="entry name" value="TPR-like_helical_dom_sf"/>
</dbReference>
<protein>
    <recommendedName>
        <fullName evidence="3">Tetratricopeptide repeat protein</fullName>
    </recommendedName>
</protein>
<feature type="non-terminal residue" evidence="1">
    <location>
        <position position="1"/>
    </location>
</feature>
<dbReference type="Gene3D" id="1.25.40.10">
    <property type="entry name" value="Tetratricopeptide repeat domain"/>
    <property type="match status" value="1"/>
</dbReference>
<evidence type="ECO:0008006" key="3">
    <source>
        <dbReference type="Google" id="ProtNLM"/>
    </source>
</evidence>
<sequence length="399" mass="42065">GRVGLADTDRLVITLRWAITLLRGDPPTAEDQAELERLRAFARRHPGHLYEATAARFLVSLGRTAEAGLELERALPRVLAGSGPRWLGAAADLAVVAVATGNTAAAARLYEALAGYRERLVVWAGANTVSGPVAHHLGTLATHLGRFDEAVELLGEAAAWEEENGALPFLAHTVAALADTLTRRGHDGDAELAGSHRRRARDITALLGMRGLSGAYAPLPDEWTLRRDGPDWLLEAGDERARLRDGRGVAYLRTLLAAPGQEITALDLAAGGAGLTAAAAEPVLDAAARDTYRKRLAALGDALDAADTTGDRLAAERAVAERDALLDELRRATGLGGRGRTVSGADERARVNVTRTLRGVIDTITRAAPAAGAHLSASIRTGRACRYQPAAGGPGRWHV</sequence>
<dbReference type="EMBL" id="JAAXKY010000211">
    <property type="protein sequence ID" value="NMH82247.1"/>
    <property type="molecule type" value="Genomic_DNA"/>
</dbReference>
<accession>A0ABX1RPB8</accession>
<proteinExistence type="predicted"/>
<name>A0ABX1RPB8_9PSEU</name>
<dbReference type="Proteomes" id="UP001296706">
    <property type="component" value="Unassembled WGS sequence"/>
</dbReference>